<proteinExistence type="predicted"/>
<evidence type="ECO:0000256" key="1">
    <source>
        <dbReference type="SAM" id="SignalP"/>
    </source>
</evidence>
<reference evidence="3" key="1">
    <citation type="submission" date="2020-12" db="EMBL/GenBank/DDBJ databases">
        <title>Snuella sp. nov., isolated from sediment in Incheon.</title>
        <authorList>
            <person name="Kim W."/>
        </authorList>
    </citation>
    <scope>NUCLEOTIDE SEQUENCE</scope>
    <source>
        <strain evidence="3">CAU 1569</strain>
    </source>
</reference>
<dbReference type="Proteomes" id="UP000610931">
    <property type="component" value="Unassembled WGS sequence"/>
</dbReference>
<evidence type="ECO:0000259" key="2">
    <source>
        <dbReference type="Pfam" id="PF02136"/>
    </source>
</evidence>
<keyword evidence="1" id="KW-0732">Signal</keyword>
<gene>
    <name evidence="3" type="ORF">JF259_06935</name>
</gene>
<evidence type="ECO:0000313" key="3">
    <source>
        <dbReference type="EMBL" id="MBJ6367817.1"/>
    </source>
</evidence>
<dbReference type="EMBL" id="JAELVQ010000006">
    <property type="protein sequence ID" value="MBJ6367817.1"/>
    <property type="molecule type" value="Genomic_DNA"/>
</dbReference>
<dbReference type="PANTHER" id="PTHR31664:SF8">
    <property type="entry name" value="DUF4440 DOMAIN-CONTAINING PROTEIN"/>
    <property type="match status" value="1"/>
</dbReference>
<dbReference type="Gene3D" id="3.10.450.50">
    <property type="match status" value="1"/>
</dbReference>
<dbReference type="Pfam" id="PF02136">
    <property type="entry name" value="NTF2"/>
    <property type="match status" value="1"/>
</dbReference>
<dbReference type="InterPro" id="IPR002075">
    <property type="entry name" value="NTF2_dom"/>
</dbReference>
<organism evidence="3 4">
    <name type="scientific">Snuella sedimenti</name>
    <dbReference type="NCBI Taxonomy" id="2798802"/>
    <lineage>
        <taxon>Bacteria</taxon>
        <taxon>Pseudomonadati</taxon>
        <taxon>Bacteroidota</taxon>
        <taxon>Flavobacteriia</taxon>
        <taxon>Flavobacteriales</taxon>
        <taxon>Flavobacteriaceae</taxon>
        <taxon>Snuella</taxon>
    </lineage>
</organism>
<dbReference type="PANTHER" id="PTHR31664">
    <property type="entry name" value="PROTEIN CBG16427"/>
    <property type="match status" value="1"/>
</dbReference>
<name>A0A8J7IFG4_9FLAO</name>
<dbReference type="SUPFAM" id="SSF54427">
    <property type="entry name" value="NTF2-like"/>
    <property type="match status" value="1"/>
</dbReference>
<accession>A0A8J7IFG4</accession>
<dbReference type="InterPro" id="IPR032710">
    <property type="entry name" value="NTF2-like_dom_sf"/>
</dbReference>
<feature type="signal peptide" evidence="1">
    <location>
        <begin position="1"/>
        <end position="22"/>
    </location>
</feature>
<protein>
    <submittedName>
        <fullName evidence="3">DUF4440 domain-containing protein</fullName>
    </submittedName>
</protein>
<dbReference type="AlphaFoldDB" id="A0A8J7IFG4"/>
<evidence type="ECO:0000313" key="4">
    <source>
        <dbReference type="Proteomes" id="UP000610931"/>
    </source>
</evidence>
<feature type="chain" id="PRO_5035226945" evidence="1">
    <location>
        <begin position="23"/>
        <end position="167"/>
    </location>
</feature>
<keyword evidence="4" id="KW-1185">Reference proteome</keyword>
<comment type="caution">
    <text evidence="3">The sequence shown here is derived from an EMBL/GenBank/DDBJ whole genome shotgun (WGS) entry which is preliminary data.</text>
</comment>
<feature type="domain" description="Nuclear transport factor 2" evidence="2">
    <location>
        <begin position="55"/>
        <end position="159"/>
    </location>
</feature>
<dbReference type="RefSeq" id="WP_199114585.1">
    <property type="nucleotide sequence ID" value="NZ_JAELVQ010000006.1"/>
</dbReference>
<sequence>MKHSTKLFTLIILALFSLSAINSCNKKEEEPKQTVIEPTFNLTVAKAEIVDANKEFMKRFAASDSIGLSNLYSMDAKFMMNGAPAIIGRENIQSTLSSIMASGISSVKLITIDVWGTENFITEEGELSLFIGEDEVDQGKYMVLWKKEDGKWKLFRDIFNSNQAAKN</sequence>